<evidence type="ECO:0000313" key="2">
    <source>
        <dbReference type="EMBL" id="ERT11565.1"/>
    </source>
</evidence>
<dbReference type="PANTHER" id="PTHR18964:SF174">
    <property type="entry name" value="D-ALLOSE KINASE-RELATED"/>
    <property type="match status" value="1"/>
</dbReference>
<dbReference type="CDD" id="cd24066">
    <property type="entry name" value="ASKHA_NBD_ROK_EcFRK-like"/>
    <property type="match status" value="1"/>
</dbReference>
<dbReference type="SUPFAM" id="SSF53067">
    <property type="entry name" value="Actin-like ATPase domain"/>
    <property type="match status" value="1"/>
</dbReference>
<dbReference type="NCBIfam" id="NF007108">
    <property type="entry name" value="PRK09557.1"/>
    <property type="match status" value="1"/>
</dbReference>
<dbReference type="AlphaFoldDB" id="U7QX44"/>
<dbReference type="InterPro" id="IPR043129">
    <property type="entry name" value="ATPase_NBD"/>
</dbReference>
<dbReference type="PANTHER" id="PTHR18964">
    <property type="entry name" value="ROK (REPRESSOR, ORF, KINASE) FAMILY"/>
    <property type="match status" value="1"/>
</dbReference>
<sequence length="341" mass="36522">MSIYPEYNPGNPALIVCLTQAMMRVMNCFSQNIRIKGELMRIGVDLGGTKIEVIALGEQGKELFRKRVDTPRDNYQKTLQAIAGLVTDTEQATGQKGSVGIGIPGVISPFNQKVKNANSVWLNGQVLDKDISALLGREVRVANDANCLAISEATDGAGAGMPLVFAVIIGTGCGAGISVNGQVHSGGNGLAGEWGHNPLPWPDADELLFQQEVACYCGKPGCTEIFVSGTGLMTDYFRLSGQHKKGHEIIEAIALGDQMAELAMHHYELRLAKVLGQVINLLDPDVIVLGGGMSNVDRLYQTLPDLLKKWVFGGECATPIRKAVHGDSSGVRGAAWLWPQK</sequence>
<evidence type="ECO:0000313" key="3">
    <source>
        <dbReference type="Proteomes" id="UP000017133"/>
    </source>
</evidence>
<reference evidence="2 3" key="1">
    <citation type="submission" date="2013-10" db="EMBL/GenBank/DDBJ databases">
        <title>Whole Genome Shotgun Sequence of Photorhabdus temperata J3.</title>
        <authorList>
            <person name="Park G.-S."/>
            <person name="Hong S.-J."/>
            <person name="Shin J.-H."/>
        </authorList>
    </citation>
    <scope>NUCLEOTIDE SEQUENCE [LARGE SCALE GENOMIC DNA]</scope>
    <source>
        <strain evidence="2 3">J3</strain>
    </source>
</reference>
<protein>
    <recommendedName>
        <fullName evidence="4">Fructokinase</fullName>
    </recommendedName>
</protein>
<proteinExistence type="predicted"/>
<dbReference type="InterPro" id="IPR000600">
    <property type="entry name" value="ROK"/>
</dbReference>
<dbReference type="PATRIC" id="fig|1389415.4.peg.3749"/>
<dbReference type="InterPro" id="IPR049874">
    <property type="entry name" value="ROK_cs"/>
</dbReference>
<accession>U7QX44</accession>
<name>U7QX44_PHOTE</name>
<dbReference type="Gene3D" id="3.30.420.40">
    <property type="match status" value="2"/>
</dbReference>
<keyword evidence="3" id="KW-1185">Reference proteome</keyword>
<dbReference type="Pfam" id="PF00480">
    <property type="entry name" value="ROK"/>
    <property type="match status" value="1"/>
</dbReference>
<evidence type="ECO:0000256" key="1">
    <source>
        <dbReference type="ARBA" id="ARBA00023277"/>
    </source>
</evidence>
<organism evidence="2 3">
    <name type="scientific">Photorhabdus temperata J3</name>
    <dbReference type="NCBI Taxonomy" id="1389415"/>
    <lineage>
        <taxon>Bacteria</taxon>
        <taxon>Pseudomonadati</taxon>
        <taxon>Pseudomonadota</taxon>
        <taxon>Gammaproteobacteria</taxon>
        <taxon>Enterobacterales</taxon>
        <taxon>Morganellaceae</taxon>
        <taxon>Photorhabdus</taxon>
    </lineage>
</organism>
<dbReference type="Proteomes" id="UP000017133">
    <property type="component" value="Unassembled WGS sequence"/>
</dbReference>
<comment type="caution">
    <text evidence="2">The sequence shown here is derived from an EMBL/GenBank/DDBJ whole genome shotgun (WGS) entry which is preliminary data.</text>
</comment>
<evidence type="ECO:0008006" key="4">
    <source>
        <dbReference type="Google" id="ProtNLM"/>
    </source>
</evidence>
<gene>
    <name evidence="2" type="ORF">O185_18770</name>
</gene>
<dbReference type="EMBL" id="AXDT01000190">
    <property type="protein sequence ID" value="ERT11565.1"/>
    <property type="molecule type" value="Genomic_DNA"/>
</dbReference>
<dbReference type="GO" id="GO:0004396">
    <property type="term" value="F:hexokinase activity"/>
    <property type="evidence" value="ECO:0007669"/>
    <property type="project" value="TreeGrafter"/>
</dbReference>
<dbReference type="PROSITE" id="PS01125">
    <property type="entry name" value="ROK"/>
    <property type="match status" value="1"/>
</dbReference>
<keyword evidence="1" id="KW-0119">Carbohydrate metabolism</keyword>